<dbReference type="PROSITE" id="PS51352">
    <property type="entry name" value="THIOREDOXIN_2"/>
    <property type="match status" value="1"/>
</dbReference>
<dbReference type="InterPro" id="IPR000866">
    <property type="entry name" value="AhpC/TSA"/>
</dbReference>
<keyword evidence="4" id="KW-1185">Reference proteome</keyword>
<proteinExistence type="predicted"/>
<feature type="domain" description="Thioredoxin" evidence="2">
    <location>
        <begin position="32"/>
        <end position="171"/>
    </location>
</feature>
<dbReference type="AlphaFoldDB" id="A0A023DFJ2"/>
<dbReference type="InterPro" id="IPR017937">
    <property type="entry name" value="Thioredoxin_CS"/>
</dbReference>
<dbReference type="OrthoDB" id="25753at2"/>
<dbReference type="InterPro" id="IPR013766">
    <property type="entry name" value="Thioredoxin_domain"/>
</dbReference>
<dbReference type="EMBL" id="BAWO01000031">
    <property type="protein sequence ID" value="GAJ40069.1"/>
    <property type="molecule type" value="Genomic_DNA"/>
</dbReference>
<evidence type="ECO:0000259" key="2">
    <source>
        <dbReference type="PROSITE" id="PS51352"/>
    </source>
</evidence>
<dbReference type="CDD" id="cd02966">
    <property type="entry name" value="TlpA_like_family"/>
    <property type="match status" value="1"/>
</dbReference>
<dbReference type="RefSeq" id="WP_042409544.1">
    <property type="nucleotide sequence ID" value="NZ_BAWO01000031.1"/>
</dbReference>
<dbReference type="InterPro" id="IPR050553">
    <property type="entry name" value="Thioredoxin_ResA/DsbE_sf"/>
</dbReference>
<dbReference type="SUPFAM" id="SSF52833">
    <property type="entry name" value="Thioredoxin-like"/>
    <property type="match status" value="1"/>
</dbReference>
<dbReference type="GO" id="GO:0016209">
    <property type="term" value="F:antioxidant activity"/>
    <property type="evidence" value="ECO:0007669"/>
    <property type="project" value="InterPro"/>
</dbReference>
<dbReference type="Pfam" id="PF00578">
    <property type="entry name" value="AhpC-TSA"/>
    <property type="match status" value="1"/>
</dbReference>
<name>A0A023DFJ2_9BACL</name>
<comment type="caution">
    <text evidence="3">The sequence shown here is derived from an EMBL/GenBank/DDBJ whole genome shotgun (WGS) entry which is preliminary data.</text>
</comment>
<dbReference type="InterPro" id="IPR036249">
    <property type="entry name" value="Thioredoxin-like_sf"/>
</dbReference>
<protein>
    <submittedName>
        <fullName evidence="3">Putative thiol-disulfide oxidoreductase</fullName>
    </submittedName>
</protein>
<dbReference type="PANTHER" id="PTHR42852">
    <property type="entry name" value="THIOL:DISULFIDE INTERCHANGE PROTEIN DSBE"/>
    <property type="match status" value="1"/>
</dbReference>
<dbReference type="PANTHER" id="PTHR42852:SF17">
    <property type="entry name" value="THIOREDOXIN-LIKE PROTEIN HI_1115"/>
    <property type="match status" value="1"/>
</dbReference>
<reference evidence="3 4" key="1">
    <citation type="submission" date="2014-04" db="EMBL/GenBank/DDBJ databases">
        <title>Whole genome shotgun sequence of Geobacillus caldoxylosilyticus NBRC 107762.</title>
        <authorList>
            <person name="Hosoyama A."/>
            <person name="Hosoyama Y."/>
            <person name="Katano-Makiyama Y."/>
            <person name="Tsuchikane K."/>
            <person name="Ohji S."/>
            <person name="Ichikawa N."/>
            <person name="Yamazoe A."/>
            <person name="Fujita N."/>
        </authorList>
    </citation>
    <scope>NUCLEOTIDE SEQUENCE [LARGE SCALE GENOMIC DNA]</scope>
    <source>
        <strain evidence="3 4">NBRC 107762</strain>
    </source>
</reference>
<dbReference type="PROSITE" id="PS00194">
    <property type="entry name" value="THIOREDOXIN_1"/>
    <property type="match status" value="1"/>
</dbReference>
<organism evidence="3 4">
    <name type="scientific">Parageobacillus caldoxylosilyticus NBRC 107762</name>
    <dbReference type="NCBI Taxonomy" id="1220594"/>
    <lineage>
        <taxon>Bacteria</taxon>
        <taxon>Bacillati</taxon>
        <taxon>Bacillota</taxon>
        <taxon>Bacilli</taxon>
        <taxon>Bacillales</taxon>
        <taxon>Anoxybacillaceae</taxon>
        <taxon>Saccharococcus</taxon>
    </lineage>
</organism>
<dbReference type="Proteomes" id="UP000023561">
    <property type="component" value="Unassembled WGS sequence"/>
</dbReference>
<gene>
    <name evidence="3" type="ORF">GCA01S_031_00750</name>
</gene>
<accession>A0A023DFJ2</accession>
<keyword evidence="1" id="KW-1015">Disulfide bond</keyword>
<dbReference type="Gene3D" id="3.40.30.10">
    <property type="entry name" value="Glutaredoxin"/>
    <property type="match status" value="1"/>
</dbReference>
<evidence type="ECO:0000313" key="3">
    <source>
        <dbReference type="EMBL" id="GAJ40069.1"/>
    </source>
</evidence>
<evidence type="ECO:0000256" key="1">
    <source>
        <dbReference type="ARBA" id="ARBA00023157"/>
    </source>
</evidence>
<dbReference type="GO" id="GO:0016491">
    <property type="term" value="F:oxidoreductase activity"/>
    <property type="evidence" value="ECO:0007669"/>
    <property type="project" value="InterPro"/>
</dbReference>
<sequence>MRKFIAIVLLLAVTGYGIWNALAAEKTKKVGLSVGDVAPDFALQTLAGETVRLSDFRGKPVIVNFWTTWCPPCKKEMPDMEKFYQNHHSKVGLLAVHLTSQDTVENAKSFIHDYQLSFPVVLDKKQKVLNEYHIQTIPTSYIIDGDGVIRKKVIGPMTYKQMEEITAPLRQ</sequence>
<evidence type="ECO:0000313" key="4">
    <source>
        <dbReference type="Proteomes" id="UP000023561"/>
    </source>
</evidence>